<name>A0ACC1LCR7_9FUNG</name>
<keyword evidence="2" id="KW-1185">Reference proteome</keyword>
<dbReference type="Proteomes" id="UP001140087">
    <property type="component" value="Unassembled WGS sequence"/>
</dbReference>
<evidence type="ECO:0000313" key="1">
    <source>
        <dbReference type="EMBL" id="KAJ2805785.1"/>
    </source>
</evidence>
<proteinExistence type="predicted"/>
<evidence type="ECO:0000313" key="2">
    <source>
        <dbReference type="Proteomes" id="UP001140087"/>
    </source>
</evidence>
<gene>
    <name evidence="1" type="ORF">H4R21_001129</name>
</gene>
<dbReference type="EMBL" id="JANBUN010000211">
    <property type="protein sequence ID" value="KAJ2805785.1"/>
    <property type="molecule type" value="Genomic_DNA"/>
</dbReference>
<reference evidence="1" key="1">
    <citation type="submission" date="2022-07" db="EMBL/GenBank/DDBJ databases">
        <title>Phylogenomic reconstructions and comparative analyses of Kickxellomycotina fungi.</title>
        <authorList>
            <person name="Reynolds N.K."/>
            <person name="Stajich J.E."/>
            <person name="Barry K."/>
            <person name="Grigoriev I.V."/>
            <person name="Crous P."/>
            <person name="Smith M.E."/>
        </authorList>
    </citation>
    <scope>NUCLEOTIDE SEQUENCE</scope>
    <source>
        <strain evidence="1">BCRC 34780</strain>
    </source>
</reference>
<comment type="caution">
    <text evidence="1">The sequence shown here is derived from an EMBL/GenBank/DDBJ whole genome shotgun (WGS) entry which is preliminary data.</text>
</comment>
<organism evidence="1 2">
    <name type="scientific">Coemansia helicoidea</name>
    <dbReference type="NCBI Taxonomy" id="1286919"/>
    <lineage>
        <taxon>Eukaryota</taxon>
        <taxon>Fungi</taxon>
        <taxon>Fungi incertae sedis</taxon>
        <taxon>Zoopagomycota</taxon>
        <taxon>Kickxellomycotina</taxon>
        <taxon>Kickxellomycetes</taxon>
        <taxon>Kickxellales</taxon>
        <taxon>Kickxellaceae</taxon>
        <taxon>Coemansia</taxon>
    </lineage>
</organism>
<sequence>MGTHRYALLDDGPRPKRLLVQLVIFLLTAAILIAIIVPTTLNYAEKHAAGDKLDASAGYATGVVPFSVGDEPGTFVDHENKAHDTALASFYLHFSLIDPLALTAKARLTIDQSSTYREITDGSYELLFNGDVKKVNSSSFSYEWTHPINVMGDSGKYPFDKYEDEGIIFAFAPGQTLEKGISSELTVTAAHTGFDFKTSAEFKDGAYVVALSANRQSSTKGFSLFVVVLSWVLSLCQFFIATQSLIRNRPIIPPLLAVPAAMLFALPSLRNIQPGVPPIGIVLDIAGFYWNMALVALSLIISALMFIYQFETPKRSEA</sequence>
<protein>
    <submittedName>
        <fullName evidence="1">Uncharacterized protein</fullName>
    </submittedName>
</protein>
<accession>A0ACC1LCR7</accession>